<evidence type="ECO:0000313" key="1">
    <source>
        <dbReference type="EMBL" id="SVB86199.1"/>
    </source>
</evidence>
<organism evidence="1">
    <name type="scientific">marine metagenome</name>
    <dbReference type="NCBI Taxonomy" id="408172"/>
    <lineage>
        <taxon>unclassified sequences</taxon>
        <taxon>metagenomes</taxon>
        <taxon>ecological metagenomes</taxon>
    </lineage>
</organism>
<proteinExistence type="predicted"/>
<evidence type="ECO:0008006" key="2">
    <source>
        <dbReference type="Google" id="ProtNLM"/>
    </source>
</evidence>
<dbReference type="InterPro" id="IPR014710">
    <property type="entry name" value="RmlC-like_jellyroll"/>
</dbReference>
<dbReference type="SUPFAM" id="SSF51182">
    <property type="entry name" value="RmlC-like cupins"/>
    <property type="match status" value="1"/>
</dbReference>
<sequence length="119" mass="13565">MTFKIYKSFFSTREEVLEDLKETGHWPTTYVSEKSPELPLHWHNLDITGYVMSGGTYLLDEQGMRHDLDPGDKLEIPRGSLHAEGEVLVTTTYIVGTEVPGQLLEQLQMLSKDDPDRIT</sequence>
<accession>A0A382HG84</accession>
<dbReference type="InterPro" id="IPR011051">
    <property type="entry name" value="RmlC_Cupin_sf"/>
</dbReference>
<gene>
    <name evidence="1" type="ORF">METZ01_LOCUS239053</name>
</gene>
<dbReference type="Gene3D" id="2.60.120.10">
    <property type="entry name" value="Jelly Rolls"/>
    <property type="match status" value="1"/>
</dbReference>
<name>A0A382HG84_9ZZZZ</name>
<dbReference type="CDD" id="cd02208">
    <property type="entry name" value="cupin_RmlC-like"/>
    <property type="match status" value="1"/>
</dbReference>
<protein>
    <recommendedName>
        <fullName evidence="2">AraC-type arabinose-binding/dimerisation domain-containing protein</fullName>
    </recommendedName>
</protein>
<dbReference type="AlphaFoldDB" id="A0A382HG84"/>
<reference evidence="1" key="1">
    <citation type="submission" date="2018-05" db="EMBL/GenBank/DDBJ databases">
        <authorList>
            <person name="Lanie J.A."/>
            <person name="Ng W.-L."/>
            <person name="Kazmierczak K.M."/>
            <person name="Andrzejewski T.M."/>
            <person name="Davidsen T.M."/>
            <person name="Wayne K.J."/>
            <person name="Tettelin H."/>
            <person name="Glass J.I."/>
            <person name="Rusch D."/>
            <person name="Podicherti R."/>
            <person name="Tsui H.-C.T."/>
            <person name="Winkler M.E."/>
        </authorList>
    </citation>
    <scope>NUCLEOTIDE SEQUENCE</scope>
</reference>
<dbReference type="EMBL" id="UINC01061047">
    <property type="protein sequence ID" value="SVB86199.1"/>
    <property type="molecule type" value="Genomic_DNA"/>
</dbReference>